<dbReference type="AlphaFoldDB" id="A0A225UMB2"/>
<dbReference type="PANTHER" id="PTHR37984:SF5">
    <property type="entry name" value="PROTEIN NYNRIN-LIKE"/>
    <property type="match status" value="1"/>
</dbReference>
<name>A0A225UMB2_9STRA</name>
<dbReference type="InterPro" id="IPR050951">
    <property type="entry name" value="Retrovirus_Pol_polyprotein"/>
</dbReference>
<gene>
    <name evidence="2" type="ORF">PHMEG_00036310</name>
</gene>
<keyword evidence="3" id="KW-1185">Reference proteome</keyword>
<dbReference type="InterPro" id="IPR036397">
    <property type="entry name" value="RNaseH_sf"/>
</dbReference>
<dbReference type="GO" id="GO:0015074">
    <property type="term" value="P:DNA integration"/>
    <property type="evidence" value="ECO:0007669"/>
    <property type="project" value="InterPro"/>
</dbReference>
<dbReference type="PROSITE" id="PS50994">
    <property type="entry name" value="INTEGRASE"/>
    <property type="match status" value="1"/>
</dbReference>
<dbReference type="Proteomes" id="UP000198211">
    <property type="component" value="Unassembled WGS sequence"/>
</dbReference>
<protein>
    <submittedName>
        <fullName evidence="2">Polyprotein</fullName>
    </submittedName>
</protein>
<dbReference type="EMBL" id="NBNE01014971">
    <property type="protein sequence ID" value="OWY94071.1"/>
    <property type="molecule type" value="Genomic_DNA"/>
</dbReference>
<dbReference type="GO" id="GO:0003676">
    <property type="term" value="F:nucleic acid binding"/>
    <property type="evidence" value="ECO:0007669"/>
    <property type="project" value="InterPro"/>
</dbReference>
<feature type="domain" description="Integrase catalytic" evidence="1">
    <location>
        <begin position="1"/>
        <end position="150"/>
    </location>
</feature>
<dbReference type="InterPro" id="IPR056924">
    <property type="entry name" value="SH3_Tf2-1"/>
</dbReference>
<organism evidence="2 3">
    <name type="scientific">Phytophthora megakarya</name>
    <dbReference type="NCBI Taxonomy" id="4795"/>
    <lineage>
        <taxon>Eukaryota</taxon>
        <taxon>Sar</taxon>
        <taxon>Stramenopiles</taxon>
        <taxon>Oomycota</taxon>
        <taxon>Peronosporomycetes</taxon>
        <taxon>Peronosporales</taxon>
        <taxon>Peronosporaceae</taxon>
        <taxon>Phytophthora</taxon>
    </lineage>
</organism>
<comment type="caution">
    <text evidence="2">The sequence shown here is derived from an EMBL/GenBank/DDBJ whole genome shotgun (WGS) entry which is preliminary data.</text>
</comment>
<evidence type="ECO:0000313" key="3">
    <source>
        <dbReference type="Proteomes" id="UP000198211"/>
    </source>
</evidence>
<dbReference type="SUPFAM" id="SSF53098">
    <property type="entry name" value="Ribonuclease H-like"/>
    <property type="match status" value="1"/>
</dbReference>
<accession>A0A225UMB2</accession>
<sequence length="374" mass="41915">MDFVFGLPPDERGRTGVLVFVDRFSKMVHFVPVSATVTAEESAVHFIDTVFRHHGMPASIVSDRDPRFTPAFWSKPFEIVGTELKMFTAAHPETDGQTERVNRVVEDVLRSYATSFQNWSSFLPLAEFAIYNAEHASTGLTPFFINNARFWRQVSDSTAAVCHFEFSPRGRERNAVTRSQTRKILGTPPDAASPIAAWTKRTLINPSAASPTVQPAPSARPIDTERVEDFVLQRQAIDRYVRDALQAAVDRQKLNADKRGRKNMTKFKTGDRVLLSTEGIRDSAVTNLGASKLAPRFIGPFNIIKHIGNSYTLKIPPSIRLHSTFYVGRLKNPTRSSSQLATSPISVISPLWRSLATPKLSFFDDTTRRTNSRF</sequence>
<evidence type="ECO:0000313" key="2">
    <source>
        <dbReference type="EMBL" id="OWY94071.1"/>
    </source>
</evidence>
<dbReference type="Gene3D" id="3.30.420.10">
    <property type="entry name" value="Ribonuclease H-like superfamily/Ribonuclease H"/>
    <property type="match status" value="1"/>
</dbReference>
<evidence type="ECO:0000259" key="1">
    <source>
        <dbReference type="PROSITE" id="PS50994"/>
    </source>
</evidence>
<reference evidence="3" key="1">
    <citation type="submission" date="2017-03" db="EMBL/GenBank/DDBJ databases">
        <title>Phytopthora megakarya and P. palmivora, two closely related causual agents of cacao black pod achieved similar genome size and gene model numbers by different mechanisms.</title>
        <authorList>
            <person name="Ali S."/>
            <person name="Shao J."/>
            <person name="Larry D.J."/>
            <person name="Kronmiller B."/>
            <person name="Shen D."/>
            <person name="Strem M.D."/>
            <person name="Melnick R.L."/>
            <person name="Guiltinan M.J."/>
            <person name="Tyler B.M."/>
            <person name="Meinhardt L.W."/>
            <person name="Bailey B.A."/>
        </authorList>
    </citation>
    <scope>NUCLEOTIDE SEQUENCE [LARGE SCALE GENOMIC DNA]</scope>
    <source>
        <strain evidence="3">zdho120</strain>
    </source>
</reference>
<dbReference type="PANTHER" id="PTHR37984">
    <property type="entry name" value="PROTEIN CBG26694"/>
    <property type="match status" value="1"/>
</dbReference>
<proteinExistence type="predicted"/>
<dbReference type="Pfam" id="PF24626">
    <property type="entry name" value="SH3_Tf2-1"/>
    <property type="match status" value="1"/>
</dbReference>
<dbReference type="InterPro" id="IPR001584">
    <property type="entry name" value="Integrase_cat-core"/>
</dbReference>
<dbReference type="InterPro" id="IPR012337">
    <property type="entry name" value="RNaseH-like_sf"/>
</dbReference>
<dbReference type="OrthoDB" id="116372at2759"/>